<dbReference type="PROSITE" id="PS00969">
    <property type="entry name" value="ANTENNA_COMP_BETA"/>
    <property type="match status" value="1"/>
</dbReference>
<feature type="binding site" description="axial binding residue" evidence="15">
    <location>
        <position position="21"/>
    </location>
    <ligand>
        <name>a bacteriochlorophyll</name>
        <dbReference type="ChEBI" id="CHEBI:38201"/>
    </ligand>
    <ligandPart>
        <name>Mg</name>
        <dbReference type="ChEBI" id="CHEBI:25107"/>
    </ligandPart>
</feature>
<dbReference type="InterPro" id="IPR000066">
    <property type="entry name" value="Antenna_a/b"/>
</dbReference>
<keyword evidence="6" id="KW-0042">Antenna complex</keyword>
<feature type="binding site" description="axial binding residue" evidence="15">
    <location>
        <position position="39"/>
    </location>
    <ligand>
        <name>a bacteriochlorophyll</name>
        <dbReference type="ChEBI" id="CHEBI:38201"/>
    </ligand>
    <ligandPart>
        <name>Mg</name>
        <dbReference type="ChEBI" id="CHEBI:25107"/>
    </ligandPart>
</feature>
<evidence type="ECO:0000256" key="11">
    <source>
        <dbReference type="ARBA" id="ARBA00022989"/>
    </source>
</evidence>
<keyword evidence="14" id="KW-0437">Light-harvesting polypeptide</keyword>
<reference evidence="18 19" key="1">
    <citation type="submission" date="2019-01" db="EMBL/GenBank/DDBJ databases">
        <authorList>
            <person name="Chen W.-M."/>
        </authorList>
    </citation>
    <scope>NUCLEOTIDE SEQUENCE [LARGE SCALE GENOMIC DNA]</scope>
    <source>
        <strain evidence="18 19">ICH-3</strain>
    </source>
</reference>
<keyword evidence="9 15" id="KW-0460">Magnesium</keyword>
<evidence type="ECO:0000256" key="2">
    <source>
        <dbReference type="ARBA" id="ARBA00004249"/>
    </source>
</evidence>
<keyword evidence="7 16" id="KW-0812">Transmembrane</keyword>
<keyword evidence="19" id="KW-1185">Reference proteome</keyword>
<dbReference type="GO" id="GO:0005886">
    <property type="term" value="C:plasma membrane"/>
    <property type="evidence" value="ECO:0007669"/>
    <property type="project" value="UniProtKB-SubCell"/>
</dbReference>
<evidence type="ECO:0000256" key="14">
    <source>
        <dbReference type="ARBA" id="ARBA00023243"/>
    </source>
</evidence>
<dbReference type="PIRSF" id="PIRSF002900">
    <property type="entry name" value="Antenna_beta"/>
    <property type="match status" value="1"/>
</dbReference>
<accession>A0A3S2TLZ8</accession>
<dbReference type="AlphaFoldDB" id="A0A3S2TLZ8"/>
<keyword evidence="11 16" id="KW-1133">Transmembrane helix</keyword>
<name>A0A3S2TLZ8_9BURK</name>
<evidence type="ECO:0000313" key="18">
    <source>
        <dbReference type="EMBL" id="RVT50793.1"/>
    </source>
</evidence>
<dbReference type="SUPFAM" id="SSF56918">
    <property type="entry name" value="Light-harvesting complex subunits"/>
    <property type="match status" value="1"/>
</dbReference>
<evidence type="ECO:0000259" key="17">
    <source>
        <dbReference type="Pfam" id="PF00556"/>
    </source>
</evidence>
<keyword evidence="8 15" id="KW-0479">Metal-binding</keyword>
<organism evidence="18 19">
    <name type="scientific">Rubrivivax albus</name>
    <dbReference type="NCBI Taxonomy" id="2499835"/>
    <lineage>
        <taxon>Bacteria</taxon>
        <taxon>Pseudomonadati</taxon>
        <taxon>Pseudomonadota</taxon>
        <taxon>Betaproteobacteria</taxon>
        <taxon>Burkholderiales</taxon>
        <taxon>Sphaerotilaceae</taxon>
        <taxon>Rubrivivax</taxon>
    </lineage>
</organism>
<evidence type="ECO:0000256" key="8">
    <source>
        <dbReference type="ARBA" id="ARBA00022723"/>
    </source>
</evidence>
<dbReference type="InterPro" id="IPR023624">
    <property type="entry name" value="Antenna_beta_dom_sf"/>
</dbReference>
<evidence type="ECO:0000256" key="6">
    <source>
        <dbReference type="ARBA" id="ARBA00022549"/>
    </source>
</evidence>
<evidence type="ECO:0000256" key="5">
    <source>
        <dbReference type="ARBA" id="ARBA00022494"/>
    </source>
</evidence>
<comment type="function">
    <text evidence="1">Antenna complexes are light-harvesting systems, which transfer the excitation energy to the reaction centers.</text>
</comment>
<sequence>MSDSDKVWPTGLTEAESEEVHRHIIQGTQIFGMIAALAHLLAYIYSPWLK</sequence>
<dbReference type="GO" id="GO:0030077">
    <property type="term" value="C:plasma membrane light-harvesting complex"/>
    <property type="evidence" value="ECO:0007669"/>
    <property type="project" value="InterPro"/>
</dbReference>
<dbReference type="GO" id="GO:0019684">
    <property type="term" value="P:photosynthesis, light reaction"/>
    <property type="evidence" value="ECO:0007669"/>
    <property type="project" value="InterPro"/>
</dbReference>
<keyword evidence="10" id="KW-0076">Bacteriochlorophyll</keyword>
<keyword evidence="12" id="KW-0157">Chromophore</keyword>
<evidence type="ECO:0000256" key="1">
    <source>
        <dbReference type="ARBA" id="ARBA00002455"/>
    </source>
</evidence>
<dbReference type="OrthoDB" id="8910174at2"/>
<dbReference type="Gene3D" id="1.20.5.250">
    <property type="match status" value="1"/>
</dbReference>
<protein>
    <submittedName>
        <fullName evidence="18">Light-harvesting protein</fullName>
    </submittedName>
</protein>
<comment type="subcellular location">
    <subcellularLocation>
        <location evidence="2">Cell inner membrane</location>
        <topology evidence="2">Single-pass type II membrane protein</topology>
    </subcellularLocation>
</comment>
<dbReference type="InterPro" id="IPR035889">
    <property type="entry name" value="Light-harvesting_complex"/>
</dbReference>
<evidence type="ECO:0000313" key="19">
    <source>
        <dbReference type="Proteomes" id="UP000288178"/>
    </source>
</evidence>
<comment type="similarity">
    <text evidence="3">Belongs to the antenna complex beta subunit family.</text>
</comment>
<evidence type="ECO:0000256" key="13">
    <source>
        <dbReference type="ARBA" id="ARBA00023136"/>
    </source>
</evidence>
<evidence type="ECO:0000256" key="15">
    <source>
        <dbReference type="PIRSR" id="PIRSR002900-1"/>
    </source>
</evidence>
<keyword evidence="5" id="KW-0148">Chlorophyll</keyword>
<dbReference type="EMBL" id="SACT01000004">
    <property type="protein sequence ID" value="RVT50793.1"/>
    <property type="molecule type" value="Genomic_DNA"/>
</dbReference>
<evidence type="ECO:0000256" key="4">
    <source>
        <dbReference type="ARBA" id="ARBA00022475"/>
    </source>
</evidence>
<evidence type="ECO:0000256" key="3">
    <source>
        <dbReference type="ARBA" id="ARBA00011052"/>
    </source>
</evidence>
<dbReference type="Proteomes" id="UP000288178">
    <property type="component" value="Unassembled WGS sequence"/>
</dbReference>
<evidence type="ECO:0000256" key="16">
    <source>
        <dbReference type="SAM" id="Phobius"/>
    </source>
</evidence>
<dbReference type="Pfam" id="PF00556">
    <property type="entry name" value="LHC"/>
    <property type="match status" value="1"/>
</dbReference>
<gene>
    <name evidence="18" type="ORF">ENE75_13320</name>
</gene>
<dbReference type="GO" id="GO:0046872">
    <property type="term" value="F:metal ion binding"/>
    <property type="evidence" value="ECO:0007669"/>
    <property type="project" value="UniProtKB-KW"/>
</dbReference>
<feature type="domain" description="Antenna complex alpha/beta subunit" evidence="17">
    <location>
        <begin position="15"/>
        <end position="49"/>
    </location>
</feature>
<evidence type="ECO:0000256" key="10">
    <source>
        <dbReference type="ARBA" id="ARBA00022956"/>
    </source>
</evidence>
<dbReference type="InterPro" id="IPR002362">
    <property type="entry name" value="LHB-1/5"/>
</dbReference>
<dbReference type="RefSeq" id="WP_128198819.1">
    <property type="nucleotide sequence ID" value="NZ_SACT01000004.1"/>
</dbReference>
<keyword evidence="4" id="KW-1003">Cell membrane</keyword>
<evidence type="ECO:0000256" key="12">
    <source>
        <dbReference type="ARBA" id="ARBA00022991"/>
    </source>
</evidence>
<evidence type="ECO:0000256" key="7">
    <source>
        <dbReference type="ARBA" id="ARBA00022692"/>
    </source>
</evidence>
<proteinExistence type="inferred from homology"/>
<dbReference type="PRINTS" id="PR00674">
    <property type="entry name" value="LIGHTHARVSTB"/>
</dbReference>
<feature type="transmembrane region" description="Helical" evidence="16">
    <location>
        <begin position="24"/>
        <end position="45"/>
    </location>
</feature>
<dbReference type="NCBIfam" id="NF040862">
    <property type="entry name" value="pufB_517_ASD"/>
    <property type="match status" value="1"/>
</dbReference>
<dbReference type="InterPro" id="IPR023623">
    <property type="entry name" value="Antenna_beta_CS"/>
</dbReference>
<evidence type="ECO:0000256" key="9">
    <source>
        <dbReference type="ARBA" id="ARBA00022842"/>
    </source>
</evidence>
<dbReference type="GO" id="GO:0042314">
    <property type="term" value="F:bacteriochlorophyll binding"/>
    <property type="evidence" value="ECO:0007669"/>
    <property type="project" value="UniProtKB-KW"/>
</dbReference>
<keyword evidence="13 16" id="KW-0472">Membrane</keyword>
<comment type="caution">
    <text evidence="18">The sequence shown here is derived from an EMBL/GenBank/DDBJ whole genome shotgun (WGS) entry which is preliminary data.</text>
</comment>